<evidence type="ECO:0000313" key="2">
    <source>
        <dbReference type="EMBL" id="QIE85905.1"/>
    </source>
</evidence>
<sequence length="94" mass="10459">MKAWILVGALLAAPMMTLAAERVAVPTKAGTTARDQQEVLSWLELQSSGRAASANHQSATPAERDRAYQRYLKSYTREIPEYLLDDNSFSTDKK</sequence>
<keyword evidence="1" id="KW-0732">Signal</keyword>
<dbReference type="EMBL" id="CP049140">
    <property type="protein sequence ID" value="QIE85905.1"/>
    <property type="molecule type" value="Genomic_DNA"/>
</dbReference>
<gene>
    <name evidence="2" type="ORF">G5B91_06335</name>
</gene>
<proteinExistence type="predicted"/>
<protein>
    <submittedName>
        <fullName evidence="2">DUF3613 domain-containing protein</fullName>
    </submittedName>
</protein>
<dbReference type="Proteomes" id="UP000501063">
    <property type="component" value="Chromosome"/>
</dbReference>
<dbReference type="AlphaFoldDB" id="A0A6G6IRZ0"/>
<evidence type="ECO:0000313" key="3">
    <source>
        <dbReference type="Proteomes" id="UP000501063"/>
    </source>
</evidence>
<name>A0A6G6IRZ0_PSENT</name>
<evidence type="ECO:0000256" key="1">
    <source>
        <dbReference type="SAM" id="SignalP"/>
    </source>
</evidence>
<dbReference type="Pfam" id="PF12266">
    <property type="entry name" value="DUF3613"/>
    <property type="match status" value="1"/>
</dbReference>
<dbReference type="RefSeq" id="WP_024764104.1">
    <property type="nucleotide sequence ID" value="NZ_CP049140.1"/>
</dbReference>
<dbReference type="InterPro" id="IPR022053">
    <property type="entry name" value="DUF3613"/>
</dbReference>
<reference evidence="2 3" key="1">
    <citation type="submission" date="2020-02" db="EMBL/GenBank/DDBJ databases">
        <title>Integrative conjugative elements (ICEs) and plasmids drive adaptation of Pseudomonas nitroreducens strain HBP1 to wastewater environment.</title>
        <authorList>
            <person name="Sentchilo V."/>
            <person name="Carraro N."/>
            <person name="Bertelli C."/>
            <person name="van der Meer J.R."/>
        </authorList>
    </citation>
    <scope>NUCLEOTIDE SEQUENCE [LARGE SCALE GENOMIC DNA]</scope>
    <source>
        <strain evidence="2 3">HBP1</strain>
    </source>
</reference>
<feature type="chain" id="PRO_5026047576" evidence="1">
    <location>
        <begin position="20"/>
        <end position="94"/>
    </location>
</feature>
<feature type="signal peptide" evidence="1">
    <location>
        <begin position="1"/>
        <end position="19"/>
    </location>
</feature>
<organism evidence="2 3">
    <name type="scientific">Pseudomonas nitroreducens</name>
    <dbReference type="NCBI Taxonomy" id="46680"/>
    <lineage>
        <taxon>Bacteria</taxon>
        <taxon>Pseudomonadati</taxon>
        <taxon>Pseudomonadota</taxon>
        <taxon>Gammaproteobacteria</taxon>
        <taxon>Pseudomonadales</taxon>
        <taxon>Pseudomonadaceae</taxon>
        <taxon>Pseudomonas</taxon>
    </lineage>
</organism>
<dbReference type="KEGG" id="pnt:G5B91_06335"/>
<accession>A0A6G6IRZ0</accession>